<dbReference type="Pfam" id="PF12730">
    <property type="entry name" value="ABC2_membrane_4"/>
    <property type="match status" value="1"/>
</dbReference>
<feature type="transmembrane region" description="Helical" evidence="1">
    <location>
        <begin position="230"/>
        <end position="256"/>
    </location>
</feature>
<feature type="transmembrane region" description="Helical" evidence="1">
    <location>
        <begin position="108"/>
        <end position="135"/>
    </location>
</feature>
<keyword evidence="1" id="KW-0472">Membrane</keyword>
<dbReference type="AlphaFoldDB" id="A0A6J6CG18"/>
<dbReference type="EMBL" id="CAEZST010000015">
    <property type="protein sequence ID" value="CAB4549119.1"/>
    <property type="molecule type" value="Genomic_DNA"/>
</dbReference>
<feature type="transmembrane region" description="Helical" evidence="1">
    <location>
        <begin position="177"/>
        <end position="198"/>
    </location>
</feature>
<evidence type="ECO:0000313" key="2">
    <source>
        <dbReference type="EMBL" id="CAB4549119.1"/>
    </source>
</evidence>
<accession>A0A6J6CG18</accession>
<feature type="transmembrane region" description="Helical" evidence="1">
    <location>
        <begin position="147"/>
        <end position="170"/>
    </location>
</feature>
<protein>
    <submittedName>
        <fullName evidence="2">Unannotated protein</fullName>
    </submittedName>
</protein>
<sequence length="261" mass="27132">MLALVKSEWRKLLFVRANWGLLIAATFISALSVAVAPFILDAGEAGALLGLGIDQTAAIDATYANGISGYIFAIILGIMMMAGEFRHGTAVATFLTAPRRGIVLTAKLAVAAIGGLLMMLISTGISLIAGYVVLLGFEDAAQPSENLFVNTMIAAAISGAVLGVIGVAIGTLIRNQMLAIVGALVYLFVVDPLLLALWPDTGQFLPSGLITAMLSIDISAPELGFDTTDYLPALTATLVLLGYGAVFAFIAIATSLRRDID</sequence>
<reference evidence="2" key="1">
    <citation type="submission" date="2020-05" db="EMBL/GenBank/DDBJ databases">
        <authorList>
            <person name="Chiriac C."/>
            <person name="Salcher M."/>
            <person name="Ghai R."/>
            <person name="Kavagutti S V."/>
        </authorList>
    </citation>
    <scope>NUCLEOTIDE SEQUENCE</scope>
</reference>
<keyword evidence="1" id="KW-0812">Transmembrane</keyword>
<feature type="transmembrane region" description="Helical" evidence="1">
    <location>
        <begin position="21"/>
        <end position="40"/>
    </location>
</feature>
<keyword evidence="1" id="KW-1133">Transmembrane helix</keyword>
<organism evidence="2">
    <name type="scientific">freshwater metagenome</name>
    <dbReference type="NCBI Taxonomy" id="449393"/>
    <lineage>
        <taxon>unclassified sequences</taxon>
        <taxon>metagenomes</taxon>
        <taxon>ecological metagenomes</taxon>
    </lineage>
</organism>
<name>A0A6J6CG18_9ZZZZ</name>
<evidence type="ECO:0000256" key="1">
    <source>
        <dbReference type="SAM" id="Phobius"/>
    </source>
</evidence>
<gene>
    <name evidence="2" type="ORF">UFOPK1503_00902</name>
</gene>
<proteinExistence type="predicted"/>